<dbReference type="Proteomes" id="UP000004671">
    <property type="component" value="Chromosome"/>
</dbReference>
<keyword evidence="1" id="KW-0812">Transmembrane</keyword>
<dbReference type="KEGG" id="caby:Cabys_2289"/>
<dbReference type="AlphaFoldDB" id="H1XW78"/>
<keyword evidence="4" id="KW-1185">Reference proteome</keyword>
<reference evidence="2 5" key="2">
    <citation type="submission" date="2016-11" db="EMBL/GenBank/DDBJ databases">
        <title>Genomic analysis of Caldithrix abyssi and proposal of a novel bacterial phylum Caldithrichaeota.</title>
        <authorList>
            <person name="Kublanov I."/>
            <person name="Sigalova O."/>
            <person name="Gavrilov S."/>
            <person name="Lebedinsky A."/>
            <person name="Ivanova N."/>
            <person name="Daum C."/>
            <person name="Reddy T."/>
            <person name="Klenk H.P."/>
            <person name="Goker M."/>
            <person name="Reva O."/>
            <person name="Miroshnichenko M."/>
            <person name="Kyprides N."/>
            <person name="Woyke T."/>
            <person name="Gelfand M."/>
        </authorList>
    </citation>
    <scope>NUCLEOTIDE SEQUENCE [LARGE SCALE GENOMIC DNA]</scope>
    <source>
        <strain evidence="2 5">LF13</strain>
    </source>
</reference>
<keyword evidence="1" id="KW-0472">Membrane</keyword>
<protein>
    <submittedName>
        <fullName evidence="3">Uncharacterized protein</fullName>
    </submittedName>
</protein>
<reference evidence="3 4" key="1">
    <citation type="submission" date="2011-09" db="EMBL/GenBank/DDBJ databases">
        <title>The permanent draft genome of Caldithrix abyssi DSM 13497.</title>
        <authorList>
            <consortium name="US DOE Joint Genome Institute (JGI-PGF)"/>
            <person name="Lucas S."/>
            <person name="Han J."/>
            <person name="Lapidus A."/>
            <person name="Bruce D."/>
            <person name="Goodwin L."/>
            <person name="Pitluck S."/>
            <person name="Peters L."/>
            <person name="Kyrpides N."/>
            <person name="Mavromatis K."/>
            <person name="Ivanova N."/>
            <person name="Mikhailova N."/>
            <person name="Chertkov O."/>
            <person name="Detter J.C."/>
            <person name="Tapia R."/>
            <person name="Han C."/>
            <person name="Land M."/>
            <person name="Hauser L."/>
            <person name="Markowitz V."/>
            <person name="Cheng J.-F."/>
            <person name="Hugenholtz P."/>
            <person name="Woyke T."/>
            <person name="Wu D."/>
            <person name="Spring S."/>
            <person name="Brambilla E."/>
            <person name="Klenk H.-P."/>
            <person name="Eisen J.A."/>
        </authorList>
    </citation>
    <scope>NUCLEOTIDE SEQUENCE [LARGE SCALE GENOMIC DNA]</scope>
    <source>
        <strain evidence="3 4">DSM 13497</strain>
    </source>
</reference>
<name>H1XW78_CALAY</name>
<organism evidence="3 4">
    <name type="scientific">Caldithrix abyssi DSM 13497</name>
    <dbReference type="NCBI Taxonomy" id="880073"/>
    <lineage>
        <taxon>Bacteria</taxon>
        <taxon>Pseudomonadati</taxon>
        <taxon>Calditrichota</taxon>
        <taxon>Calditrichia</taxon>
        <taxon>Calditrichales</taxon>
        <taxon>Calditrichaceae</taxon>
        <taxon>Caldithrix</taxon>
    </lineage>
</organism>
<dbReference type="PaxDb" id="880073-Calab_3380"/>
<dbReference type="NCBIfam" id="NF033768">
    <property type="entry name" value="myxo_SS_tail"/>
    <property type="match status" value="1"/>
</dbReference>
<dbReference type="InParanoid" id="H1XW78"/>
<keyword evidence="1" id="KW-1133">Transmembrane helix</keyword>
<dbReference type="RefSeq" id="WP_006930422.1">
    <property type="nucleotide sequence ID" value="NZ_CM001402.1"/>
</dbReference>
<dbReference type="EMBL" id="CM001402">
    <property type="protein sequence ID" value="EHO42983.1"/>
    <property type="molecule type" value="Genomic_DNA"/>
</dbReference>
<evidence type="ECO:0000313" key="5">
    <source>
        <dbReference type="Proteomes" id="UP000183868"/>
    </source>
</evidence>
<sequence length="324" mass="37377">MEKKFKFNKVFGLSILDRMDETFYSILTIVLLVFSALIFINSQVDYSRFEEKTEKLIRHRYKNFVAQLLMDEIKTVEPDVKDIRTIVVTAPLEIPVAPERIKAEITVEQAAQKRAEERKQIAKKMAATPVIRGILKEPEGAAGAAGELPEVDDYFNDIPIIEENPLDIPATAQTAISRIRNQVTNFDPGDIDGPPDNLFNYVVRRQGAAYLDVPEQLTKEPAWEIGWRDPEEIERVVHKYSPMIEYCFRKHTRYSANSRGYIKVAFKVSYEGYVIPESVRIINSTIRNKALEQCIKNYIRHWRAFKQLDESMGIAQVVQKFVFN</sequence>
<proteinExistence type="predicted"/>
<gene>
    <name evidence="2" type="ORF">Cabys_2289</name>
    <name evidence="3" type="ORF">Calab_3380</name>
</gene>
<evidence type="ECO:0000313" key="2">
    <source>
        <dbReference type="EMBL" id="APF19038.1"/>
    </source>
</evidence>
<dbReference type="EMBL" id="CP018099">
    <property type="protein sequence ID" value="APF19038.1"/>
    <property type="molecule type" value="Genomic_DNA"/>
</dbReference>
<evidence type="ECO:0000313" key="3">
    <source>
        <dbReference type="EMBL" id="EHO42983.1"/>
    </source>
</evidence>
<dbReference type="HOGENOM" id="CLU_857078_0_0_0"/>
<evidence type="ECO:0000256" key="1">
    <source>
        <dbReference type="SAM" id="Phobius"/>
    </source>
</evidence>
<accession>H1XW78</accession>
<evidence type="ECO:0000313" key="4">
    <source>
        <dbReference type="Proteomes" id="UP000004671"/>
    </source>
</evidence>
<dbReference type="Proteomes" id="UP000183868">
    <property type="component" value="Chromosome"/>
</dbReference>
<dbReference type="InterPro" id="IPR049806">
    <property type="entry name" value="MasK-like_C"/>
</dbReference>
<feature type="transmembrane region" description="Helical" evidence="1">
    <location>
        <begin position="21"/>
        <end position="40"/>
    </location>
</feature>